<name>A0ABQ4R3T8_9HYPH</name>
<dbReference type="RefSeq" id="WP_128563334.1">
    <property type="nucleotide sequence ID" value="NZ_BPQH01000018.1"/>
</dbReference>
<dbReference type="Proteomes" id="UP001055167">
    <property type="component" value="Unassembled WGS sequence"/>
</dbReference>
<accession>A0ABQ4R3T8</accession>
<evidence type="ECO:0000313" key="3">
    <source>
        <dbReference type="Proteomes" id="UP001055167"/>
    </source>
</evidence>
<reference evidence="2" key="2">
    <citation type="submission" date="2021-08" db="EMBL/GenBank/DDBJ databases">
        <authorList>
            <person name="Tani A."/>
            <person name="Ola A."/>
            <person name="Ogura Y."/>
            <person name="Katsura K."/>
            <person name="Hayashi T."/>
        </authorList>
    </citation>
    <scope>NUCLEOTIDE SEQUENCE</scope>
    <source>
        <strain evidence="2">KCTC 52305</strain>
    </source>
</reference>
<reference evidence="2" key="1">
    <citation type="journal article" date="2021" name="Front. Microbiol.">
        <title>Comprehensive Comparative Genomics and Phenotyping of Methylobacterium Species.</title>
        <authorList>
            <person name="Alessa O."/>
            <person name="Ogura Y."/>
            <person name="Fujitani Y."/>
            <person name="Takami H."/>
            <person name="Hayashi T."/>
            <person name="Sahin N."/>
            <person name="Tani A."/>
        </authorList>
    </citation>
    <scope>NUCLEOTIDE SEQUENCE</scope>
    <source>
        <strain evidence="2">KCTC 52305</strain>
    </source>
</reference>
<protein>
    <submittedName>
        <fullName evidence="2">Uncharacterized protein</fullName>
    </submittedName>
</protein>
<sequence>MPEIGRMRKSGTGRSVGQGLGDTSRGYLPLIPTACVAACLAAGSFYWRDAPPRAPAGQVAAVQPLPPGADLFRTAPDGLDHRVRAPYPVEFEQQFPLIAGLAAPAAEATPVLPAPDARGGPRRASAHRARAVPALAGVRPPARPEALRLAAAPRPDPVPEAAAQRTASAAPAEASGRGRLPGLPWLPFAPTGRVVVQSMVALGDSVVDAGAAMIDLIDGRR</sequence>
<feature type="region of interest" description="Disordered" evidence="1">
    <location>
        <begin position="152"/>
        <end position="176"/>
    </location>
</feature>
<dbReference type="EMBL" id="BPQH01000018">
    <property type="protein sequence ID" value="GJD52351.1"/>
    <property type="molecule type" value="Genomic_DNA"/>
</dbReference>
<evidence type="ECO:0000313" key="2">
    <source>
        <dbReference type="EMBL" id="GJD52351.1"/>
    </source>
</evidence>
<evidence type="ECO:0000256" key="1">
    <source>
        <dbReference type="SAM" id="MobiDB-lite"/>
    </source>
</evidence>
<feature type="region of interest" description="Disordered" evidence="1">
    <location>
        <begin position="1"/>
        <end position="21"/>
    </location>
</feature>
<proteinExistence type="predicted"/>
<gene>
    <name evidence="2" type="ORF">OPKNFCMD_5116</name>
</gene>
<keyword evidence="3" id="KW-1185">Reference proteome</keyword>
<comment type="caution">
    <text evidence="2">The sequence shown here is derived from an EMBL/GenBank/DDBJ whole genome shotgun (WGS) entry which is preliminary data.</text>
</comment>
<organism evidence="2 3">
    <name type="scientific">Methylobacterium crusticola</name>
    <dbReference type="NCBI Taxonomy" id="1697972"/>
    <lineage>
        <taxon>Bacteria</taxon>
        <taxon>Pseudomonadati</taxon>
        <taxon>Pseudomonadota</taxon>
        <taxon>Alphaproteobacteria</taxon>
        <taxon>Hyphomicrobiales</taxon>
        <taxon>Methylobacteriaceae</taxon>
        <taxon>Methylobacterium</taxon>
    </lineage>
</organism>